<gene>
    <name evidence="1" type="ordered locus">Igni_1357</name>
</gene>
<dbReference type="EMBL" id="CP000816">
    <property type="protein sequence ID" value="ABU82533.1"/>
    <property type="molecule type" value="Genomic_DNA"/>
</dbReference>
<dbReference type="Proteomes" id="UP000000262">
    <property type="component" value="Chromosome"/>
</dbReference>
<evidence type="ECO:0000313" key="1">
    <source>
        <dbReference type="EMBL" id="ABU82533.1"/>
    </source>
</evidence>
<dbReference type="RefSeq" id="WP_012123497.1">
    <property type="nucleotide sequence ID" value="NC_009776.1"/>
</dbReference>
<dbReference type="AlphaFoldDB" id="A8AC81"/>
<dbReference type="OrthoDB" id="380465at2157"/>
<accession>A8AC81</accession>
<protein>
    <submittedName>
        <fullName evidence="1">Uncharacterized protein</fullName>
    </submittedName>
</protein>
<name>A8AC81_IGNH4</name>
<dbReference type="GeneID" id="5562526"/>
<organism evidence="1 2">
    <name type="scientific">Ignicoccus hospitalis (strain KIN4/I / DSM 18386 / JCM 14125)</name>
    <dbReference type="NCBI Taxonomy" id="453591"/>
    <lineage>
        <taxon>Archaea</taxon>
        <taxon>Thermoproteota</taxon>
        <taxon>Thermoprotei</taxon>
        <taxon>Desulfurococcales</taxon>
        <taxon>Desulfurococcaceae</taxon>
        <taxon>Ignicoccus</taxon>
    </lineage>
</organism>
<evidence type="ECO:0000313" key="2">
    <source>
        <dbReference type="Proteomes" id="UP000000262"/>
    </source>
</evidence>
<proteinExistence type="predicted"/>
<dbReference type="HOGENOM" id="CLU_1286339_0_0_2"/>
<sequence>MRVNGRRLKSLKKLEALGLNVPLYAIVTRDGTERVKHFKKQCAVRFDYLECSLPRLPGEVIVVEGPPPLIAHSSPCVAPLLPELLKCNFTAHVTDVTIKDSVGAGVTLKTKDNKIIIEATTKGSVRDITRKGIFDVTANFVGNVLVAKGPVEGLLSYCMFESAKAARRLPPGALEWSCHKGRYGIKGDHVVFWEHIELRSSGQLHPNRYPRSED</sequence>
<dbReference type="STRING" id="453591.Igni_1357"/>
<keyword evidence="2" id="KW-1185">Reference proteome</keyword>
<reference evidence="1 2" key="1">
    <citation type="journal article" date="2008" name="Genome Biol.">
        <title>A genomic analysis of the archaeal system Ignicoccus hospitalis-Nanoarchaeum equitans.</title>
        <authorList>
            <person name="Podar M."/>
            <person name="Anderson I."/>
            <person name="Makarova K.S."/>
            <person name="Elkins J.G."/>
            <person name="Ivanova N."/>
            <person name="Wall M.A."/>
            <person name="Lykidis A."/>
            <person name="Mavromatis K."/>
            <person name="Sun H."/>
            <person name="Hudson M.E."/>
            <person name="Chen W."/>
            <person name="Deciu C."/>
            <person name="Hutchison D."/>
            <person name="Eads J.R."/>
            <person name="Anderson A."/>
            <person name="Fernandes F."/>
            <person name="Szeto E."/>
            <person name="Lapidus A."/>
            <person name="Kyrpides N.C."/>
            <person name="Saier M.H.Jr."/>
            <person name="Richardson P.M."/>
            <person name="Rachel R."/>
            <person name="Huber H."/>
            <person name="Eisen J.A."/>
            <person name="Koonin E.V."/>
            <person name="Keller M."/>
            <person name="Stetter K.O."/>
        </authorList>
    </citation>
    <scope>NUCLEOTIDE SEQUENCE [LARGE SCALE GENOMIC DNA]</scope>
    <source>
        <strain evidence="2">KIN4/I / DSM 18386 / JCM 14125</strain>
    </source>
</reference>
<dbReference type="KEGG" id="iho:Igni_1357"/>